<proteinExistence type="predicted"/>
<comment type="caution">
    <text evidence="1">The sequence shown here is derived from an EMBL/GenBank/DDBJ whole genome shotgun (WGS) entry which is preliminary data.</text>
</comment>
<protein>
    <submittedName>
        <fullName evidence="1">8292_t:CDS:1</fullName>
    </submittedName>
</protein>
<gene>
    <name evidence="1" type="ORF">SPELUC_LOCUS16235</name>
</gene>
<accession>A0ACA9R616</accession>
<name>A0ACA9R616_9GLOM</name>
<feature type="non-terminal residue" evidence="1">
    <location>
        <position position="43"/>
    </location>
</feature>
<feature type="non-terminal residue" evidence="1">
    <location>
        <position position="1"/>
    </location>
</feature>
<reference evidence="1" key="1">
    <citation type="submission" date="2021-06" db="EMBL/GenBank/DDBJ databases">
        <authorList>
            <person name="Kallberg Y."/>
            <person name="Tangrot J."/>
            <person name="Rosling A."/>
        </authorList>
    </citation>
    <scope>NUCLEOTIDE SEQUENCE</scope>
    <source>
        <strain evidence="1">28 12/20/2015</strain>
    </source>
</reference>
<sequence length="43" mass="5018">SSYSTLNLIYSTIRLLIRKFTPSYKQTEDNYAKLLFGPIGYIK</sequence>
<keyword evidence="2" id="KW-1185">Reference proteome</keyword>
<evidence type="ECO:0000313" key="1">
    <source>
        <dbReference type="EMBL" id="CAG8778643.1"/>
    </source>
</evidence>
<dbReference type="Proteomes" id="UP000789366">
    <property type="component" value="Unassembled WGS sequence"/>
</dbReference>
<organism evidence="1 2">
    <name type="scientific">Cetraspora pellucida</name>
    <dbReference type="NCBI Taxonomy" id="1433469"/>
    <lineage>
        <taxon>Eukaryota</taxon>
        <taxon>Fungi</taxon>
        <taxon>Fungi incertae sedis</taxon>
        <taxon>Mucoromycota</taxon>
        <taxon>Glomeromycotina</taxon>
        <taxon>Glomeromycetes</taxon>
        <taxon>Diversisporales</taxon>
        <taxon>Gigasporaceae</taxon>
        <taxon>Cetraspora</taxon>
    </lineage>
</organism>
<dbReference type="EMBL" id="CAJVPW010058848">
    <property type="protein sequence ID" value="CAG8778643.1"/>
    <property type="molecule type" value="Genomic_DNA"/>
</dbReference>
<evidence type="ECO:0000313" key="2">
    <source>
        <dbReference type="Proteomes" id="UP000789366"/>
    </source>
</evidence>